<protein>
    <submittedName>
        <fullName evidence="2">Actin-binding protein</fullName>
    </submittedName>
</protein>
<feature type="compositionally biased region" description="Acidic residues" evidence="1">
    <location>
        <begin position="1105"/>
        <end position="1120"/>
    </location>
</feature>
<reference evidence="2 3" key="1">
    <citation type="journal article" date="2022" name="bioRxiv">
        <title>Genomics of Preaxostyla Flagellates Illuminates Evolutionary Transitions and the Path Towards Mitochondrial Loss.</title>
        <authorList>
            <person name="Novak L.V.F."/>
            <person name="Treitli S.C."/>
            <person name="Pyrih J."/>
            <person name="Halakuc P."/>
            <person name="Pipaliya S.V."/>
            <person name="Vacek V."/>
            <person name="Brzon O."/>
            <person name="Soukal P."/>
            <person name="Eme L."/>
            <person name="Dacks J.B."/>
            <person name="Karnkowska A."/>
            <person name="Elias M."/>
            <person name="Hampl V."/>
        </authorList>
    </citation>
    <scope>NUCLEOTIDE SEQUENCE [LARGE SCALE GENOMIC DNA]</scope>
    <source>
        <strain evidence="2">NAU3</strain>
        <tissue evidence="2">Gut</tissue>
    </source>
</reference>
<organism evidence="2 3">
    <name type="scientific">Blattamonas nauphoetae</name>
    <dbReference type="NCBI Taxonomy" id="2049346"/>
    <lineage>
        <taxon>Eukaryota</taxon>
        <taxon>Metamonada</taxon>
        <taxon>Preaxostyla</taxon>
        <taxon>Oxymonadida</taxon>
        <taxon>Blattamonas</taxon>
    </lineage>
</organism>
<feature type="compositionally biased region" description="Gly residues" evidence="1">
    <location>
        <begin position="1274"/>
        <end position="1287"/>
    </location>
</feature>
<name>A0ABQ9XIU1_9EUKA</name>
<feature type="region of interest" description="Disordered" evidence="1">
    <location>
        <begin position="1086"/>
        <end position="1375"/>
    </location>
</feature>
<feature type="compositionally biased region" description="Low complexity" evidence="1">
    <location>
        <begin position="1134"/>
        <end position="1154"/>
    </location>
</feature>
<feature type="region of interest" description="Disordered" evidence="1">
    <location>
        <begin position="719"/>
        <end position="770"/>
    </location>
</feature>
<feature type="compositionally biased region" description="Gly residues" evidence="1">
    <location>
        <begin position="1295"/>
        <end position="1308"/>
    </location>
</feature>
<feature type="compositionally biased region" description="Basic and acidic residues" evidence="1">
    <location>
        <begin position="719"/>
        <end position="741"/>
    </location>
</feature>
<evidence type="ECO:0000313" key="2">
    <source>
        <dbReference type="EMBL" id="KAK2950095.1"/>
    </source>
</evidence>
<dbReference type="EMBL" id="JARBJD010000143">
    <property type="protein sequence ID" value="KAK2950095.1"/>
    <property type="molecule type" value="Genomic_DNA"/>
</dbReference>
<feature type="compositionally biased region" description="Gly residues" evidence="1">
    <location>
        <begin position="1169"/>
        <end position="1196"/>
    </location>
</feature>
<feature type="compositionally biased region" description="Basic and acidic residues" evidence="1">
    <location>
        <begin position="756"/>
        <end position="770"/>
    </location>
</feature>
<gene>
    <name evidence="2" type="ORF">BLNAU_15017</name>
</gene>
<evidence type="ECO:0000256" key="1">
    <source>
        <dbReference type="SAM" id="MobiDB-lite"/>
    </source>
</evidence>
<feature type="compositionally biased region" description="Gly residues" evidence="1">
    <location>
        <begin position="1344"/>
        <end position="1366"/>
    </location>
</feature>
<feature type="compositionally biased region" description="Gly residues" evidence="1">
    <location>
        <begin position="1316"/>
        <end position="1329"/>
    </location>
</feature>
<proteinExistence type="predicted"/>
<dbReference type="Proteomes" id="UP001281761">
    <property type="component" value="Unassembled WGS sequence"/>
</dbReference>
<accession>A0ABQ9XIU1</accession>
<comment type="caution">
    <text evidence="2">The sequence shown here is derived from an EMBL/GenBank/DDBJ whole genome shotgun (WGS) entry which is preliminary data.</text>
</comment>
<sequence>MDRSIVSNNAIHIKHNMEPIVPYQLIHNYLLHFLGSGTNVEEYSSYLNRRELRSVFIEARALKGQLDGISLTSDENQQIAELQDRIDLNFVDWNKTVIDSDDPISLEISVKNVKKLQMKVYEMNTRHYFTKEKQQIPLNMDLDGLSPSFEQEMDFSSIAPIVQHVEKLPLEELNGRCGVFIVDVVGGGQTSRALIKKGTLRFLERPTVNGQALLVLNEKNVVVSKERAAVWVDGVKYTRTAADDVIADLQPDEILIPFSTRSGRTSKQIILSDTTTGLCALKNFDHLSENYSFSCQIFVDREELIQFKTAHVLLRPSLHCNNTPSSVSLVENVIVTVKATDLDGIPTIKQFDDVVFVDNELTCLEVMIGDNLASFAVEVQGRVRIVSDLNRPQDVSASRSFHVNQINSSFGLVCCELQHCSERGYVLKVNGKAGEAISSHAVDFSFDWREFSMQGVLTERLATDANGEIVVGQLSEIAQFSATLNAGTKKSTFKFSVDCDEQGGGEDVEEDSPDQIVTVEGADTPIALPVRECDSDKLFLLSMTRDWTPLTNCSQFLTVKNGLIIISGRAPAGDYTLFNWTSGSTVRVSVIRSTQQLRGTTVIGRNKIGVCRRSATAIERVSQTEDGDVKIRLLNPTPSTRVHVFLSSFQPVFDAQTNLALSNRVEDSIQILPNSISQFNSNKRLGTEQLYVLNRRAQPHKLGTTLDVPSILINPVVNDETRRKDTPVRDKERFSDSRPDDSSAGQTSKTMKSSKRHDGSGEHDRFRTTDEGTLDWMKTASLVKHNIPVQAGPHAEILLAGKDELGGRTVCTVIVTDEDRTLCRRFTLTLPPQPSDADDTNRTEVRMMQPFDGLKHFVETNTASLILPQSAFDHWPPPTASTLPHPSYTMIGKRSIQIGDMSAVKHSQFASIRGLFHLMVSIFGAESSSTQFARLKKFEELFGQLGGLTESEKVKRYSQMPCHETNLFFFHKAPALFASSIAPLLKNKKEKRIIDYFVTGSATESQLLNLIKPNVFAELNALEQILVVEMLVSILIGTKDPMKTEQAQSYALNFLLTVKHRVTSRPENKEHDAKLFEIALKAGLGGDAGSTPKDDRSHSPHAPPDVDDILSECFDEDRESDEARFGAPSGGFGPPSRGFGPTSSGFGPTSSGFGPTSGGFGPTSSGFGPTSGGFGPTSGGFGPTSGGFGPTSGGFGPTSSGFGPTSGGFGPPSRGFGPTSGGFGPTSSGFGPTSGGFGPPSRGFGPTSGGFGPTSRGFGPTSGGFGPPSRGFGPTSGGFGPTSGGFGPPSRGFGPTSGGFGPTSGGFGPTSSGFGPTSGGFGPTSGGFGPTSSGFGPTSSGFGPTSGGFGQQGGGFGQNQKGGGFGPFLRPNSIPEKRTLATPFSATRQIPQGSMPVKGGFYTKTLHRRVREYSSEILSYSFYFPEPGEFSHYPAHVMRKERIVAIGKGIGHREDEENGKLIVEEGTDDPTQQEDLNWLNLKKGIRADPNGYAQIQKDR</sequence>
<keyword evidence="3" id="KW-1185">Reference proteome</keyword>
<feature type="compositionally biased region" description="Low complexity" evidence="1">
    <location>
        <begin position="1330"/>
        <end position="1343"/>
    </location>
</feature>
<evidence type="ECO:0000313" key="3">
    <source>
        <dbReference type="Proteomes" id="UP001281761"/>
    </source>
</evidence>